<keyword evidence="1" id="KW-0325">Glycoprotein</keyword>
<dbReference type="Gene3D" id="3.30.500.10">
    <property type="entry name" value="MHC class I-like antigen recognition-like"/>
    <property type="match status" value="1"/>
</dbReference>
<evidence type="ECO:0000313" key="2">
    <source>
        <dbReference type="EMBL" id="VCW91104.1"/>
    </source>
</evidence>
<accession>A0A9X9LTQ6</accession>
<evidence type="ECO:0000313" key="3">
    <source>
        <dbReference type="Proteomes" id="UP000269945"/>
    </source>
</evidence>
<reference evidence="2 3" key="1">
    <citation type="submission" date="2018-10" db="EMBL/GenBank/DDBJ databases">
        <authorList>
            <person name="Ekblom R."/>
            <person name="Jareborg N."/>
        </authorList>
    </citation>
    <scope>NUCLEOTIDE SEQUENCE [LARGE SCALE GENOMIC DNA]</scope>
    <source>
        <tissue evidence="2">Muscle</tissue>
    </source>
</reference>
<dbReference type="InterPro" id="IPR037055">
    <property type="entry name" value="MHC_I-like_Ag-recog_sf"/>
</dbReference>
<gene>
    <name evidence="2" type="ORF">BN2614_LOCUS1</name>
</gene>
<dbReference type="GO" id="GO:0002476">
    <property type="term" value="P:antigen processing and presentation of endogenous peptide antigen via MHC class Ib"/>
    <property type="evidence" value="ECO:0007669"/>
    <property type="project" value="TreeGrafter"/>
</dbReference>
<dbReference type="GO" id="GO:0002486">
    <property type="term" value="P:antigen processing and presentation of endogenous peptide antigen via MHC class I via ER pathway, TAP-independent"/>
    <property type="evidence" value="ECO:0007669"/>
    <property type="project" value="TreeGrafter"/>
</dbReference>
<comment type="caution">
    <text evidence="2">The sequence shown here is derived from an EMBL/GenBank/DDBJ whole genome shotgun (WGS) entry which is preliminary data.</text>
</comment>
<dbReference type="InterPro" id="IPR050208">
    <property type="entry name" value="MHC_class-I_related"/>
</dbReference>
<protein>
    <recommendedName>
        <fullName evidence="4">MHC class I-like antigen recognition-like domain-containing protein</fullName>
    </recommendedName>
</protein>
<feature type="non-terminal residue" evidence="2">
    <location>
        <position position="84"/>
    </location>
</feature>
<dbReference type="GO" id="GO:0006955">
    <property type="term" value="P:immune response"/>
    <property type="evidence" value="ECO:0007669"/>
    <property type="project" value="TreeGrafter"/>
</dbReference>
<dbReference type="PANTHER" id="PTHR16675">
    <property type="entry name" value="MHC CLASS I-RELATED"/>
    <property type="match status" value="1"/>
</dbReference>
<evidence type="ECO:0008006" key="4">
    <source>
        <dbReference type="Google" id="ProtNLM"/>
    </source>
</evidence>
<dbReference type="GO" id="GO:0009897">
    <property type="term" value="C:external side of plasma membrane"/>
    <property type="evidence" value="ECO:0007669"/>
    <property type="project" value="TreeGrafter"/>
</dbReference>
<sequence>MCERGADGCTRGSWRFAFNEQLTCLFDWANRKWTVVPPGGQQFTGKLDNDEELNKLLARTSHGDCKSWLQQVWEHWNETRETTG</sequence>
<dbReference type="GO" id="GO:0005615">
    <property type="term" value="C:extracellular space"/>
    <property type="evidence" value="ECO:0007669"/>
    <property type="project" value="TreeGrafter"/>
</dbReference>
<organism evidence="2 3">
    <name type="scientific">Gulo gulo</name>
    <name type="common">Wolverine</name>
    <name type="synonym">Gluton</name>
    <dbReference type="NCBI Taxonomy" id="48420"/>
    <lineage>
        <taxon>Eukaryota</taxon>
        <taxon>Metazoa</taxon>
        <taxon>Chordata</taxon>
        <taxon>Craniata</taxon>
        <taxon>Vertebrata</taxon>
        <taxon>Euteleostomi</taxon>
        <taxon>Mammalia</taxon>
        <taxon>Eutheria</taxon>
        <taxon>Laurasiatheria</taxon>
        <taxon>Carnivora</taxon>
        <taxon>Caniformia</taxon>
        <taxon>Musteloidea</taxon>
        <taxon>Mustelidae</taxon>
        <taxon>Guloninae</taxon>
        <taxon>Gulo</taxon>
    </lineage>
</organism>
<name>A0A9X9LTQ6_GULGU</name>
<proteinExistence type="predicted"/>
<dbReference type="AlphaFoldDB" id="A0A9X9LTQ6"/>
<dbReference type="EMBL" id="CYRY02016974">
    <property type="protein sequence ID" value="VCW91104.1"/>
    <property type="molecule type" value="Genomic_DNA"/>
</dbReference>
<dbReference type="Proteomes" id="UP000269945">
    <property type="component" value="Unassembled WGS sequence"/>
</dbReference>
<keyword evidence="3" id="KW-1185">Reference proteome</keyword>
<dbReference type="PANTHER" id="PTHR16675:SF268">
    <property type="entry name" value="UL16-BINDING PROTEIN 1"/>
    <property type="match status" value="1"/>
</dbReference>
<dbReference type="GO" id="GO:0001916">
    <property type="term" value="P:positive regulation of T cell mediated cytotoxicity"/>
    <property type="evidence" value="ECO:0007669"/>
    <property type="project" value="TreeGrafter"/>
</dbReference>
<dbReference type="SUPFAM" id="SSF54452">
    <property type="entry name" value="MHC antigen-recognition domain"/>
    <property type="match status" value="1"/>
</dbReference>
<dbReference type="InterPro" id="IPR011162">
    <property type="entry name" value="MHC_I/II-like_Ag-recog"/>
</dbReference>
<evidence type="ECO:0000256" key="1">
    <source>
        <dbReference type="ARBA" id="ARBA00023180"/>
    </source>
</evidence>